<dbReference type="WBParaSite" id="Pan_g19455.t1">
    <property type="protein sequence ID" value="Pan_g19455.t1"/>
    <property type="gene ID" value="Pan_g19455"/>
</dbReference>
<proteinExistence type="predicted"/>
<dbReference type="Proteomes" id="UP000492821">
    <property type="component" value="Unassembled WGS sequence"/>
</dbReference>
<evidence type="ECO:0000313" key="3">
    <source>
        <dbReference type="WBParaSite" id="Pan_g19455.t1"/>
    </source>
</evidence>
<feature type="region of interest" description="Disordered" evidence="1">
    <location>
        <begin position="25"/>
        <end position="74"/>
    </location>
</feature>
<reference evidence="3" key="2">
    <citation type="submission" date="2020-10" db="UniProtKB">
        <authorList>
            <consortium name="WormBaseParasite"/>
        </authorList>
    </citation>
    <scope>IDENTIFICATION</scope>
</reference>
<protein>
    <submittedName>
        <fullName evidence="3">ABC transporter domain-containing protein</fullName>
    </submittedName>
</protein>
<keyword evidence="2" id="KW-1185">Reference proteome</keyword>
<name>A0A7E4VD97_PANRE</name>
<reference evidence="2" key="1">
    <citation type="journal article" date="2013" name="Genetics">
        <title>The draft genome and transcriptome of Panagrellus redivivus are shaped by the harsh demands of a free-living lifestyle.</title>
        <authorList>
            <person name="Srinivasan J."/>
            <person name="Dillman A.R."/>
            <person name="Macchietto M.G."/>
            <person name="Heikkinen L."/>
            <person name="Lakso M."/>
            <person name="Fracchia K.M."/>
            <person name="Antoshechkin I."/>
            <person name="Mortazavi A."/>
            <person name="Wong G."/>
            <person name="Sternberg P.W."/>
        </authorList>
    </citation>
    <scope>NUCLEOTIDE SEQUENCE [LARGE SCALE GENOMIC DNA]</scope>
    <source>
        <strain evidence="2">MT8872</strain>
    </source>
</reference>
<dbReference type="AlphaFoldDB" id="A0A7E4VD97"/>
<evidence type="ECO:0000313" key="2">
    <source>
        <dbReference type="Proteomes" id="UP000492821"/>
    </source>
</evidence>
<feature type="compositionally biased region" description="Polar residues" evidence="1">
    <location>
        <begin position="45"/>
        <end position="54"/>
    </location>
</feature>
<evidence type="ECO:0000256" key="1">
    <source>
        <dbReference type="SAM" id="MobiDB-lite"/>
    </source>
</evidence>
<sequence>MLELAHMLLTLDIETPLRNNFKKARTHSTEAMMQRGPSGLDMATKSMTTEPNMGTSGGIGRSWTWSLNGGGKQR</sequence>
<organism evidence="2 3">
    <name type="scientific">Panagrellus redivivus</name>
    <name type="common">Microworm</name>
    <dbReference type="NCBI Taxonomy" id="6233"/>
    <lineage>
        <taxon>Eukaryota</taxon>
        <taxon>Metazoa</taxon>
        <taxon>Ecdysozoa</taxon>
        <taxon>Nematoda</taxon>
        <taxon>Chromadorea</taxon>
        <taxon>Rhabditida</taxon>
        <taxon>Tylenchina</taxon>
        <taxon>Panagrolaimomorpha</taxon>
        <taxon>Panagrolaimoidea</taxon>
        <taxon>Panagrolaimidae</taxon>
        <taxon>Panagrellus</taxon>
    </lineage>
</organism>
<accession>A0A7E4VD97</accession>